<dbReference type="Proteomes" id="UP000827914">
    <property type="component" value="Segment"/>
</dbReference>
<dbReference type="EMBL" id="OK040171">
    <property type="protein sequence ID" value="UAV84643.1"/>
    <property type="molecule type" value="Genomic_DNA"/>
</dbReference>
<proteinExistence type="predicted"/>
<dbReference type="Pfam" id="PF23790">
    <property type="entry name" value="Kyano_Gp96"/>
    <property type="match status" value="1"/>
</dbReference>
<protein>
    <submittedName>
        <fullName evidence="1">Uncharacterized protein</fullName>
    </submittedName>
</protein>
<sequence>MARKITTEAVNAFMFGQKFNKDNTSVFVGESGTSSMHLHGNLIARRFPDGKIEVGNAGWFSNTTKERLNGLPGVSICQKKGVWFLNGEEWDGSWTTV</sequence>
<organism evidence="1 2">
    <name type="scientific">Pseudomonas phage PHB09</name>
    <dbReference type="NCBI Taxonomy" id="2867265"/>
    <lineage>
        <taxon>Viruses</taxon>
        <taxon>Duplodnaviria</taxon>
        <taxon>Heunggongvirae</taxon>
        <taxon>Uroviricota</taxon>
        <taxon>Caudoviricetes</taxon>
        <taxon>Vandenendeviridae</taxon>
        <taxon>Gorskivirinae</taxon>
        <taxon>Dilongvirus</taxon>
        <taxon>Dilongvirus PHB09</taxon>
    </lineage>
</organism>
<reference evidence="1" key="1">
    <citation type="submission" date="2021-09" db="EMBL/GenBank/DDBJ databases">
        <authorList>
            <person name="Liu Y."/>
        </authorList>
    </citation>
    <scope>NUCLEOTIDE SEQUENCE</scope>
</reference>
<evidence type="ECO:0000313" key="1">
    <source>
        <dbReference type="EMBL" id="UAV84643.1"/>
    </source>
</evidence>
<keyword evidence="2" id="KW-1185">Reference proteome</keyword>
<name>A0AAE9BMT1_9CAUD</name>
<accession>A0AAE9BMT1</accession>
<evidence type="ECO:0000313" key="2">
    <source>
        <dbReference type="Proteomes" id="UP000827914"/>
    </source>
</evidence>
<dbReference type="InterPro" id="IPR057004">
    <property type="entry name" value="Gp90-like"/>
</dbReference>
<gene>
    <name evidence="1" type="ORF">PHB09_148</name>
</gene>